<name>A0A2H5Q999_CITUN</name>
<organism evidence="1 2">
    <name type="scientific">Citrus unshiu</name>
    <name type="common">Satsuma mandarin</name>
    <name type="synonym">Citrus nobilis var. unshiu</name>
    <dbReference type="NCBI Taxonomy" id="55188"/>
    <lineage>
        <taxon>Eukaryota</taxon>
        <taxon>Viridiplantae</taxon>
        <taxon>Streptophyta</taxon>
        <taxon>Embryophyta</taxon>
        <taxon>Tracheophyta</taxon>
        <taxon>Spermatophyta</taxon>
        <taxon>Magnoliopsida</taxon>
        <taxon>eudicotyledons</taxon>
        <taxon>Gunneridae</taxon>
        <taxon>Pentapetalae</taxon>
        <taxon>rosids</taxon>
        <taxon>malvids</taxon>
        <taxon>Sapindales</taxon>
        <taxon>Rutaceae</taxon>
        <taxon>Aurantioideae</taxon>
        <taxon>Citrus</taxon>
    </lineage>
</organism>
<dbReference type="Proteomes" id="UP000236630">
    <property type="component" value="Unassembled WGS sequence"/>
</dbReference>
<keyword evidence="2" id="KW-1185">Reference proteome</keyword>
<protein>
    <recommendedName>
        <fullName evidence="3">FBD domain-containing protein</fullName>
    </recommendedName>
</protein>
<comment type="caution">
    <text evidence="1">The sequence shown here is derived from an EMBL/GenBank/DDBJ whole genome shotgun (WGS) entry which is preliminary data.</text>
</comment>
<dbReference type="SUPFAM" id="SSF52047">
    <property type="entry name" value="RNI-like"/>
    <property type="match status" value="1"/>
</dbReference>
<evidence type="ECO:0000313" key="2">
    <source>
        <dbReference type="Proteomes" id="UP000236630"/>
    </source>
</evidence>
<dbReference type="EMBL" id="BDQV01000259">
    <property type="protein sequence ID" value="GAY61163.1"/>
    <property type="molecule type" value="Genomic_DNA"/>
</dbReference>
<evidence type="ECO:0008006" key="3">
    <source>
        <dbReference type="Google" id="ProtNLM"/>
    </source>
</evidence>
<gene>
    <name evidence="1" type="ORF">CUMW_207680</name>
</gene>
<accession>A0A2H5Q999</accession>
<evidence type="ECO:0000313" key="1">
    <source>
        <dbReference type="EMBL" id="GAY61163.1"/>
    </source>
</evidence>
<proteinExistence type="predicted"/>
<reference evidence="1 2" key="1">
    <citation type="journal article" date="2017" name="Front. Genet.">
        <title>Draft sequencing of the heterozygous diploid genome of Satsuma (Citrus unshiu Marc.) using a hybrid assembly approach.</title>
        <authorList>
            <person name="Shimizu T."/>
            <person name="Tanizawa Y."/>
            <person name="Mochizuki T."/>
            <person name="Nagasaki H."/>
            <person name="Yoshioka T."/>
            <person name="Toyoda A."/>
            <person name="Fujiyama A."/>
            <person name="Kaminuma E."/>
            <person name="Nakamura Y."/>
        </authorList>
    </citation>
    <scope>NUCLEOTIDE SEQUENCE [LARGE SCALE GENOMIC DNA]</scope>
    <source>
        <strain evidence="2">cv. Miyagawa wase</strain>
    </source>
</reference>
<dbReference type="AlphaFoldDB" id="A0A2H5Q999"/>
<sequence>MLTLDKLPHLQVLKLKQNSYSGRKLACVCSCGFPELKVLHLKSICWLEEWTIGAGAMPKLGSIIVNPCAYWEKAS</sequence>